<evidence type="ECO:0000256" key="1">
    <source>
        <dbReference type="SAM" id="MobiDB-lite"/>
    </source>
</evidence>
<accession>A0A8J2ZMR5</accession>
<comment type="caution">
    <text evidence="2">The sequence shown here is derived from an EMBL/GenBank/DDBJ whole genome shotgun (WGS) entry which is preliminary data.</text>
</comment>
<dbReference type="AlphaFoldDB" id="A0A8J2ZMR5"/>
<feature type="compositionally biased region" description="Pro residues" evidence="1">
    <location>
        <begin position="28"/>
        <end position="40"/>
    </location>
</feature>
<sequence length="135" mass="14320">MPPVDPNRRASAAGRGLRSAQPAAVAPHPAPPASHPPRPKPTALQVHGTPPSLDDTPAARHRADPAEPAPELIESIAARDSDALAMEVAVTSLRLRQKLGESGSQEMLAGLEVLDLQARMFEHLHILRTAIPQDP</sequence>
<keyword evidence="3" id="KW-1185">Reference proteome</keyword>
<name>A0A8J2ZMR5_9RHOB</name>
<feature type="compositionally biased region" description="Low complexity" evidence="1">
    <location>
        <begin position="9"/>
        <end position="27"/>
    </location>
</feature>
<evidence type="ECO:0000313" key="2">
    <source>
        <dbReference type="EMBL" id="GGG84054.1"/>
    </source>
</evidence>
<proteinExistence type="predicted"/>
<feature type="region of interest" description="Disordered" evidence="1">
    <location>
        <begin position="1"/>
        <end position="70"/>
    </location>
</feature>
<reference evidence="2" key="1">
    <citation type="journal article" date="2014" name="Int. J. Syst. Evol. Microbiol.">
        <title>Complete genome sequence of Corynebacterium casei LMG S-19264T (=DSM 44701T), isolated from a smear-ripened cheese.</title>
        <authorList>
            <consortium name="US DOE Joint Genome Institute (JGI-PGF)"/>
            <person name="Walter F."/>
            <person name="Albersmeier A."/>
            <person name="Kalinowski J."/>
            <person name="Ruckert C."/>
        </authorList>
    </citation>
    <scope>NUCLEOTIDE SEQUENCE</scope>
    <source>
        <strain evidence="2">CGMCC 1.15762</strain>
    </source>
</reference>
<organism evidence="2 3">
    <name type="scientific">Salipiger pallidus</name>
    <dbReference type="NCBI Taxonomy" id="1775170"/>
    <lineage>
        <taxon>Bacteria</taxon>
        <taxon>Pseudomonadati</taxon>
        <taxon>Pseudomonadota</taxon>
        <taxon>Alphaproteobacteria</taxon>
        <taxon>Rhodobacterales</taxon>
        <taxon>Roseobacteraceae</taxon>
        <taxon>Salipiger</taxon>
    </lineage>
</organism>
<dbReference type="RefSeq" id="WP_188791829.1">
    <property type="nucleotide sequence ID" value="NZ_BMJV01000009.1"/>
</dbReference>
<gene>
    <name evidence="2" type="ORF">GCM10011415_37610</name>
</gene>
<evidence type="ECO:0000313" key="3">
    <source>
        <dbReference type="Proteomes" id="UP000617145"/>
    </source>
</evidence>
<dbReference type="Proteomes" id="UP000617145">
    <property type="component" value="Unassembled WGS sequence"/>
</dbReference>
<protein>
    <submittedName>
        <fullName evidence="2">Uncharacterized protein</fullName>
    </submittedName>
</protein>
<reference evidence="2" key="2">
    <citation type="submission" date="2020-09" db="EMBL/GenBank/DDBJ databases">
        <authorList>
            <person name="Sun Q."/>
            <person name="Zhou Y."/>
        </authorList>
    </citation>
    <scope>NUCLEOTIDE SEQUENCE</scope>
    <source>
        <strain evidence="2">CGMCC 1.15762</strain>
    </source>
</reference>
<dbReference type="EMBL" id="BMJV01000009">
    <property type="protein sequence ID" value="GGG84054.1"/>
    <property type="molecule type" value="Genomic_DNA"/>
</dbReference>